<evidence type="ECO:0000313" key="2">
    <source>
        <dbReference type="EMBL" id="MBP2333278.1"/>
    </source>
</evidence>
<proteinExistence type="predicted"/>
<name>A0ABS4U9Q1_9CORY</name>
<feature type="transmembrane region" description="Helical" evidence="1">
    <location>
        <begin position="6"/>
        <end position="25"/>
    </location>
</feature>
<keyword evidence="1" id="KW-0472">Membrane</keyword>
<keyword evidence="1" id="KW-0812">Transmembrane</keyword>
<evidence type="ECO:0000256" key="1">
    <source>
        <dbReference type="SAM" id="Phobius"/>
    </source>
</evidence>
<protein>
    <submittedName>
        <fullName evidence="2">Coiled-coil protein SlyX</fullName>
    </submittedName>
</protein>
<sequence>MNLTNELIIGLATAAVGVITGLLGLRGKKEESSTTSLSTMLAEQSKRIDSLWARLDCVEQDLRETRRELADEREHGHSLRRLLQDAFDWLLEWSSWASSDRRHAPPQPDLRLIEEALERARNPPD</sequence>
<evidence type="ECO:0000313" key="3">
    <source>
        <dbReference type="Proteomes" id="UP001519305"/>
    </source>
</evidence>
<accession>A0ABS4U9Q1</accession>
<organism evidence="2 3">
    <name type="scientific">Corynebacterium freneyi</name>
    <dbReference type="NCBI Taxonomy" id="134034"/>
    <lineage>
        <taxon>Bacteria</taxon>
        <taxon>Bacillati</taxon>
        <taxon>Actinomycetota</taxon>
        <taxon>Actinomycetes</taxon>
        <taxon>Mycobacteriales</taxon>
        <taxon>Corynebacteriaceae</taxon>
        <taxon>Corynebacterium</taxon>
    </lineage>
</organism>
<dbReference type="RefSeq" id="WP_209653903.1">
    <property type="nucleotide sequence ID" value="NZ_CP047357.1"/>
</dbReference>
<keyword evidence="3" id="KW-1185">Reference proteome</keyword>
<gene>
    <name evidence="2" type="ORF">JOF33_001977</name>
</gene>
<comment type="caution">
    <text evidence="2">The sequence shown here is derived from an EMBL/GenBank/DDBJ whole genome shotgun (WGS) entry which is preliminary data.</text>
</comment>
<keyword evidence="1" id="KW-1133">Transmembrane helix</keyword>
<reference evidence="2 3" key="1">
    <citation type="submission" date="2021-03" db="EMBL/GenBank/DDBJ databases">
        <title>Sequencing the genomes of 1000 actinobacteria strains.</title>
        <authorList>
            <person name="Klenk H.-P."/>
        </authorList>
    </citation>
    <scope>NUCLEOTIDE SEQUENCE [LARGE SCALE GENOMIC DNA]</scope>
    <source>
        <strain evidence="2 3">DSM 44506</strain>
    </source>
</reference>
<dbReference type="Proteomes" id="UP001519305">
    <property type="component" value="Unassembled WGS sequence"/>
</dbReference>
<dbReference type="EMBL" id="JAGINY010000001">
    <property type="protein sequence ID" value="MBP2333278.1"/>
    <property type="molecule type" value="Genomic_DNA"/>
</dbReference>